<evidence type="ECO:0000313" key="2">
    <source>
        <dbReference type="Proteomes" id="UP000018721"/>
    </source>
</evidence>
<dbReference type="AlphaFoldDB" id="V9EDS7"/>
<name>V9EDS7_PHYNI</name>
<proteinExistence type="predicted"/>
<organism evidence="1 2">
    <name type="scientific">Phytophthora nicotianae P1569</name>
    <dbReference type="NCBI Taxonomy" id="1317065"/>
    <lineage>
        <taxon>Eukaryota</taxon>
        <taxon>Sar</taxon>
        <taxon>Stramenopiles</taxon>
        <taxon>Oomycota</taxon>
        <taxon>Peronosporomycetes</taxon>
        <taxon>Peronosporales</taxon>
        <taxon>Peronosporaceae</taxon>
        <taxon>Phytophthora</taxon>
    </lineage>
</organism>
<dbReference type="EMBL" id="ANIZ01002939">
    <property type="protein sequence ID" value="ETI37289.1"/>
    <property type="molecule type" value="Genomic_DNA"/>
</dbReference>
<accession>V9EDS7</accession>
<sequence length="55" mass="6212">ARKRVAASVKTVDHVNVDHRQSLIYRAISCAKKMAGVDADKDKMLPAFLRRFDLV</sequence>
<dbReference type="HOGENOM" id="CLU_3038803_0_0_1"/>
<dbReference type="Proteomes" id="UP000018721">
    <property type="component" value="Unassembled WGS sequence"/>
</dbReference>
<reference evidence="1 2" key="1">
    <citation type="submission" date="2013-11" db="EMBL/GenBank/DDBJ databases">
        <title>The Genome Sequence of Phytophthora parasitica P1569.</title>
        <authorList>
            <consortium name="The Broad Institute Genomics Platform"/>
            <person name="Russ C."/>
            <person name="Tyler B."/>
            <person name="Panabieres F."/>
            <person name="Shan W."/>
            <person name="Tripathy S."/>
            <person name="Grunwald N."/>
            <person name="Machado M."/>
            <person name="Johnson C.S."/>
            <person name="Arredondo F."/>
            <person name="Hong C."/>
            <person name="Coffey M."/>
            <person name="Young S.K."/>
            <person name="Zeng Q."/>
            <person name="Gargeya S."/>
            <person name="Fitzgerald M."/>
            <person name="Abouelleil A."/>
            <person name="Alvarado L."/>
            <person name="Chapman S.B."/>
            <person name="Gainer-Dewar J."/>
            <person name="Goldberg J."/>
            <person name="Griggs A."/>
            <person name="Gujja S."/>
            <person name="Hansen M."/>
            <person name="Howarth C."/>
            <person name="Imamovic A."/>
            <person name="Ireland A."/>
            <person name="Larimer J."/>
            <person name="McCowan C."/>
            <person name="Murphy C."/>
            <person name="Pearson M."/>
            <person name="Poon T.W."/>
            <person name="Priest M."/>
            <person name="Roberts A."/>
            <person name="Saif S."/>
            <person name="Shea T."/>
            <person name="Sykes S."/>
            <person name="Wortman J."/>
            <person name="Nusbaum C."/>
            <person name="Birren B."/>
        </authorList>
    </citation>
    <scope>NUCLEOTIDE SEQUENCE [LARGE SCALE GENOMIC DNA]</scope>
    <source>
        <strain evidence="1 2">P1569</strain>
    </source>
</reference>
<comment type="caution">
    <text evidence="1">The sequence shown here is derived from an EMBL/GenBank/DDBJ whole genome shotgun (WGS) entry which is preliminary data.</text>
</comment>
<keyword evidence="2" id="KW-1185">Reference proteome</keyword>
<feature type="non-terminal residue" evidence="1">
    <location>
        <position position="1"/>
    </location>
</feature>
<evidence type="ECO:0000313" key="1">
    <source>
        <dbReference type="EMBL" id="ETI37289.1"/>
    </source>
</evidence>
<protein>
    <submittedName>
        <fullName evidence="1">Uncharacterized protein</fullName>
    </submittedName>
</protein>
<gene>
    <name evidence="1" type="ORF">F443_16708</name>
</gene>